<keyword evidence="2" id="KW-1003">Cell membrane</keyword>
<keyword evidence="3 6" id="KW-0812">Transmembrane</keyword>
<evidence type="ECO:0000256" key="3">
    <source>
        <dbReference type="ARBA" id="ARBA00022692"/>
    </source>
</evidence>
<dbReference type="EMBL" id="JAVREL010000002">
    <property type="protein sequence ID" value="MDT0341884.1"/>
    <property type="molecule type" value="Genomic_DNA"/>
</dbReference>
<evidence type="ECO:0000256" key="2">
    <source>
        <dbReference type="ARBA" id="ARBA00022475"/>
    </source>
</evidence>
<keyword evidence="9" id="KW-1185">Reference proteome</keyword>
<dbReference type="Proteomes" id="UP001183246">
    <property type="component" value="Unassembled WGS sequence"/>
</dbReference>
<evidence type="ECO:0000256" key="1">
    <source>
        <dbReference type="ARBA" id="ARBA00004651"/>
    </source>
</evidence>
<evidence type="ECO:0000313" key="9">
    <source>
        <dbReference type="Proteomes" id="UP001183246"/>
    </source>
</evidence>
<reference evidence="9" key="1">
    <citation type="submission" date="2023-07" db="EMBL/GenBank/DDBJ databases">
        <title>30 novel species of actinomycetes from the DSMZ collection.</title>
        <authorList>
            <person name="Nouioui I."/>
        </authorList>
    </citation>
    <scope>NUCLEOTIDE SEQUENCE [LARGE SCALE GENOMIC DNA]</scope>
    <source>
        <strain evidence="9">DSM 44938</strain>
    </source>
</reference>
<evidence type="ECO:0000256" key="5">
    <source>
        <dbReference type="ARBA" id="ARBA00023136"/>
    </source>
</evidence>
<feature type="transmembrane region" description="Helical" evidence="6">
    <location>
        <begin position="254"/>
        <end position="280"/>
    </location>
</feature>
<sequence length="285" mass="28721">MTGGLMSFTATLCAGAGAWLLVDGSPGRRRVRLLPSGGPPAGAAPPGRRLVPRPPDREAVRVVLCCLAAGVLLALWGRSVLPLVAAALLAPLAVRRWRGHRAARAVELRRDAVIAFCAGLAGEVRTGRPPAQALAAVGTQGLGAAGGAVLAAARYGGDVPAALRTAAGQPGADGLRGVAACWAVAVDGGASLASGLERVADALRAERDQREELRAQLAGPRATALVLATLPLFGLVLGAAMGVEPLRVLLGSPLGLGCLFLGALLEWAGVAWVRAIVLAAERAAV</sequence>
<evidence type="ECO:0000313" key="8">
    <source>
        <dbReference type="EMBL" id="MDT0341884.1"/>
    </source>
</evidence>
<feature type="transmembrane region" description="Helical" evidence="6">
    <location>
        <begin position="222"/>
        <end position="242"/>
    </location>
</feature>
<gene>
    <name evidence="8" type="ORF">RM590_04395</name>
</gene>
<name>A0ABU2MJW7_9ACTN</name>
<keyword evidence="5 6" id="KW-0472">Membrane</keyword>
<comment type="subcellular location">
    <subcellularLocation>
        <location evidence="1">Cell membrane</location>
        <topology evidence="1">Multi-pass membrane protein</topology>
    </subcellularLocation>
</comment>
<organism evidence="8 9">
    <name type="scientific">Streptomyces litchfieldiae</name>
    <dbReference type="NCBI Taxonomy" id="3075543"/>
    <lineage>
        <taxon>Bacteria</taxon>
        <taxon>Bacillati</taxon>
        <taxon>Actinomycetota</taxon>
        <taxon>Actinomycetes</taxon>
        <taxon>Kitasatosporales</taxon>
        <taxon>Streptomycetaceae</taxon>
        <taxon>Streptomyces</taxon>
    </lineage>
</organism>
<evidence type="ECO:0000256" key="4">
    <source>
        <dbReference type="ARBA" id="ARBA00022989"/>
    </source>
</evidence>
<feature type="transmembrane region" description="Helical" evidence="6">
    <location>
        <begin position="61"/>
        <end position="94"/>
    </location>
</feature>
<evidence type="ECO:0000256" key="6">
    <source>
        <dbReference type="SAM" id="Phobius"/>
    </source>
</evidence>
<protein>
    <submittedName>
        <fullName evidence="8">Type II secretion system F family protein</fullName>
    </submittedName>
</protein>
<evidence type="ECO:0000259" key="7">
    <source>
        <dbReference type="Pfam" id="PF00482"/>
    </source>
</evidence>
<keyword evidence="4 6" id="KW-1133">Transmembrane helix</keyword>
<dbReference type="InterPro" id="IPR018076">
    <property type="entry name" value="T2SS_GspF_dom"/>
</dbReference>
<accession>A0ABU2MJW7</accession>
<dbReference type="PANTHER" id="PTHR35007:SF4">
    <property type="entry name" value="CONSERVED TRANSMEMBRANE PROTEIN-RELATED"/>
    <property type="match status" value="1"/>
</dbReference>
<comment type="caution">
    <text evidence="8">The sequence shown here is derived from an EMBL/GenBank/DDBJ whole genome shotgun (WGS) entry which is preliminary data.</text>
</comment>
<dbReference type="Pfam" id="PF00482">
    <property type="entry name" value="T2SSF"/>
    <property type="match status" value="1"/>
</dbReference>
<dbReference type="PANTHER" id="PTHR35007">
    <property type="entry name" value="INTEGRAL MEMBRANE PROTEIN-RELATED"/>
    <property type="match status" value="1"/>
</dbReference>
<feature type="domain" description="Type II secretion system protein GspF" evidence="7">
    <location>
        <begin position="116"/>
        <end position="236"/>
    </location>
</feature>
<proteinExistence type="predicted"/>